<dbReference type="Proteomes" id="UP000316270">
    <property type="component" value="Chromosome 20"/>
</dbReference>
<accession>A0A517LRE7</accession>
<gene>
    <name evidence="1" type="ORF">FKW77_000658</name>
</gene>
<dbReference type="AlphaFoldDB" id="A0A517LRE7"/>
<organism evidence="1 2">
    <name type="scientific">Venturia effusa</name>
    <dbReference type="NCBI Taxonomy" id="50376"/>
    <lineage>
        <taxon>Eukaryota</taxon>
        <taxon>Fungi</taxon>
        <taxon>Dikarya</taxon>
        <taxon>Ascomycota</taxon>
        <taxon>Pezizomycotina</taxon>
        <taxon>Dothideomycetes</taxon>
        <taxon>Pleosporomycetidae</taxon>
        <taxon>Venturiales</taxon>
        <taxon>Venturiaceae</taxon>
        <taxon>Venturia</taxon>
    </lineage>
</organism>
<evidence type="ECO:0000313" key="1">
    <source>
        <dbReference type="EMBL" id="QDS78207.1"/>
    </source>
</evidence>
<keyword evidence="2" id="KW-1185">Reference proteome</keyword>
<evidence type="ECO:0000313" key="2">
    <source>
        <dbReference type="Proteomes" id="UP000316270"/>
    </source>
</evidence>
<protein>
    <submittedName>
        <fullName evidence="1">Uncharacterized protein</fullName>
    </submittedName>
</protein>
<proteinExistence type="predicted"/>
<reference evidence="1 2" key="1">
    <citation type="submission" date="2019-07" db="EMBL/GenBank/DDBJ databases">
        <title>Finished genome of Venturia effusa.</title>
        <authorList>
            <person name="Young C.A."/>
            <person name="Cox M.P."/>
            <person name="Ganley A.R.D."/>
            <person name="David W.J."/>
        </authorList>
    </citation>
    <scope>NUCLEOTIDE SEQUENCE [LARGE SCALE GENOMIC DNA]</scope>
    <source>
        <strain evidence="2">albino</strain>
    </source>
</reference>
<sequence>MSREGTSTGQIICLEIRAEIGASVLGWVDHIMGRSRVAELKAEKNQLISQIENFNDQLSEANE</sequence>
<name>A0A517LRE7_9PEZI</name>
<dbReference type="EMBL" id="CP042204">
    <property type="protein sequence ID" value="QDS78207.1"/>
    <property type="molecule type" value="Genomic_DNA"/>
</dbReference>